<dbReference type="GO" id="GO:0001725">
    <property type="term" value="C:stress fiber"/>
    <property type="evidence" value="ECO:0007669"/>
    <property type="project" value="UniProtKB-SubCell"/>
</dbReference>
<evidence type="ECO:0000256" key="2">
    <source>
        <dbReference type="ARBA" id="ARBA00004529"/>
    </source>
</evidence>
<keyword evidence="15" id="KW-1185">Reference proteome</keyword>
<evidence type="ECO:0000256" key="4">
    <source>
        <dbReference type="ARBA" id="ARBA00022490"/>
    </source>
</evidence>
<dbReference type="Proteomes" id="UP000030693">
    <property type="component" value="Unassembled WGS sequence"/>
</dbReference>
<protein>
    <recommendedName>
        <fullName evidence="12">Dynactin subunit 4</fullName>
    </recommendedName>
</protein>
<evidence type="ECO:0000256" key="8">
    <source>
        <dbReference type="ARBA" id="ARBA00022990"/>
    </source>
</evidence>
<keyword evidence="7" id="KW-0832">Ubl conjugation</keyword>
<dbReference type="STRING" id="691883.A0A058Z5T2"/>
<evidence type="ECO:0000256" key="7">
    <source>
        <dbReference type="ARBA" id="ARBA00022843"/>
    </source>
</evidence>
<dbReference type="InterPro" id="IPR008603">
    <property type="entry name" value="DCTN4"/>
</dbReference>
<dbReference type="PANTHER" id="PTHR13034:SF2">
    <property type="entry name" value="DYNACTIN SUBUNIT 4"/>
    <property type="match status" value="1"/>
</dbReference>
<evidence type="ECO:0000256" key="3">
    <source>
        <dbReference type="ARBA" id="ARBA00004657"/>
    </source>
</evidence>
<evidence type="ECO:0000313" key="15">
    <source>
        <dbReference type="Proteomes" id="UP000030693"/>
    </source>
</evidence>
<evidence type="ECO:0000256" key="5">
    <source>
        <dbReference type="ARBA" id="ARBA00022499"/>
    </source>
</evidence>
<evidence type="ECO:0000313" key="14">
    <source>
        <dbReference type="EMBL" id="KCV68877.1"/>
    </source>
</evidence>
<dbReference type="OrthoDB" id="283815at2759"/>
<dbReference type="RefSeq" id="XP_009496448.1">
    <property type="nucleotide sequence ID" value="XM_009498173.1"/>
</dbReference>
<keyword evidence="4" id="KW-0963">Cytoplasm</keyword>
<organism evidence="14">
    <name type="scientific">Fonticula alba</name>
    <name type="common">Slime mold</name>
    <dbReference type="NCBI Taxonomy" id="691883"/>
    <lineage>
        <taxon>Eukaryota</taxon>
        <taxon>Rotosphaerida</taxon>
        <taxon>Fonticulaceae</taxon>
        <taxon>Fonticula</taxon>
    </lineage>
</organism>
<dbReference type="PANTHER" id="PTHR13034">
    <property type="entry name" value="DYNACTIN P62 SUBUNIT"/>
    <property type="match status" value="1"/>
</dbReference>
<name>A0A058Z5T2_FONAL</name>
<evidence type="ECO:0000256" key="12">
    <source>
        <dbReference type="ARBA" id="ARBA00034864"/>
    </source>
</evidence>
<evidence type="ECO:0000256" key="6">
    <source>
        <dbReference type="ARBA" id="ARBA00022553"/>
    </source>
</evidence>
<sequence length="508" mass="53139">MSFQIPFATRVLYECACCAAPPKRAGAEDPPLTDAPDNPPRALEELFFCDRCQSLRCESCLAPQQTNSWHCPRCLSEAASASFRTAKGQCARPSCQACPACGAMALLPAGSAPMYLICQNCQWSDKGPAGSPRRPASGLGSGPGFRSRSETSFLQASFELNRNMSASLLLLLDSKAAGGPGAGGAGPPRAADGTTAIWPQRAPGDAAGRGDEEFPLARADDEALARALEALSTGEEGALAEVMTRALAPAPTDDGQAPAYAPIAVGDELLASNTTDLLPGATPAAVRLVSRTDYRCPGCAQPVLSHDTSTFGTRFKLRKPAFEKIPAVRQSGRHLRAAILSSRLRPASTRGMFALVLANPVDVPCDVTLAFFAAGDLPKAGEPAGPALSTATPAFTRTLTLAGHSPLGDYDEDEDDESALLLADDGGLLLGETPESVVRAENRAYIPLTDATLQGLLRPLGGDLAGDPASGALRETHSLRLRMSVTPADGTVSHHWIHMLLHQPDVQA</sequence>
<dbReference type="GO" id="GO:0005813">
    <property type="term" value="C:centrosome"/>
    <property type="evidence" value="ECO:0007669"/>
    <property type="project" value="UniProtKB-SubCell"/>
</dbReference>
<comment type="subunit">
    <text evidence="13">Subunit of dynactin, a multiprotein complex part of a tripartite complex with dynein and a adapter, such as BICDL1, BICD2 or HOOK3. The dynactin complex is built around ACTR1A/ACTB filament and consists of an actin-related filament composed of a shoulder domain, a pointed end and a barbed end. Its length is defined by its flexible shoulder domain. The soulder is composed of 2 DCTN1 subunits, 4 DCTN2 and 2 DCTN3. The 4 DCNT2 (via N-terminus) bind the ACTR1A filament and act as molecular rulers to determine the length. The pointed end is important for binding dynein-dynactin cargo adapters. Consists of 4 subunits: ACTR10, DCNT4, DCTN5 and DCTN6. The barbed end is composed of a CAPZA1:CAPZB heterodimers, which binds ACTR1A/ACTB filament and dynactin and stabilizes dynactin. Interacts with ATP7B, but not ATP7A, in a copper-dependent manner. Interacts with ANK2; this interaction is required for localization at costameres. Interacts with N4BP2L1.</text>
</comment>
<evidence type="ECO:0000256" key="13">
    <source>
        <dbReference type="ARBA" id="ARBA00093507"/>
    </source>
</evidence>
<comment type="subcellular location">
    <subcellularLocation>
        <location evidence="1">Cytoplasm</location>
        <location evidence="1">Cytoskeleton</location>
        <location evidence="1">Microtubule organizing center</location>
        <location evidence="1">Centrosome</location>
    </subcellularLocation>
    <subcellularLocation>
        <location evidence="2">Cytoplasm</location>
        <location evidence="2">Cytoskeleton</location>
        <location evidence="2">Stress fiber</location>
    </subcellularLocation>
    <subcellularLocation>
        <location evidence="3">Cytoplasm</location>
        <location evidence="3">Myofibril</location>
    </subcellularLocation>
</comment>
<dbReference type="eggNOG" id="KOG3896">
    <property type="taxonomic scope" value="Eukaryota"/>
</dbReference>
<keyword evidence="5" id="KW-1017">Isopeptide bond</keyword>
<accession>A0A058Z5T2</accession>
<reference evidence="14" key="1">
    <citation type="submission" date="2013-04" db="EMBL/GenBank/DDBJ databases">
        <title>The Genome Sequence of Fonticula alba ATCC 38817.</title>
        <authorList>
            <consortium name="The Broad Institute Genomics Platform"/>
            <person name="Russ C."/>
            <person name="Cuomo C."/>
            <person name="Burger G."/>
            <person name="Gray M.W."/>
            <person name="Holland P.W.H."/>
            <person name="King N."/>
            <person name="Lang F.B.F."/>
            <person name="Roger A.J."/>
            <person name="Ruiz-Trillo I."/>
            <person name="Brown M."/>
            <person name="Walker B."/>
            <person name="Young S."/>
            <person name="Zeng Q."/>
            <person name="Gargeya S."/>
            <person name="Fitzgerald M."/>
            <person name="Haas B."/>
            <person name="Abouelleil A."/>
            <person name="Allen A.W."/>
            <person name="Alvarado L."/>
            <person name="Arachchi H.M."/>
            <person name="Berlin A.M."/>
            <person name="Chapman S.B."/>
            <person name="Gainer-Dewar J."/>
            <person name="Goldberg J."/>
            <person name="Griggs A."/>
            <person name="Gujja S."/>
            <person name="Hansen M."/>
            <person name="Howarth C."/>
            <person name="Imamovic A."/>
            <person name="Ireland A."/>
            <person name="Larimer J."/>
            <person name="McCowan C."/>
            <person name="Murphy C."/>
            <person name="Pearson M."/>
            <person name="Poon T.W."/>
            <person name="Priest M."/>
            <person name="Roberts A."/>
            <person name="Saif S."/>
            <person name="Shea T."/>
            <person name="Sisk P."/>
            <person name="Sykes S."/>
            <person name="Wortman J."/>
            <person name="Nusbaum C."/>
            <person name="Birren B."/>
        </authorList>
    </citation>
    <scope>NUCLEOTIDE SEQUENCE [LARGE SCALE GENOMIC DNA]</scope>
    <source>
        <strain evidence="14">ATCC 38817</strain>
    </source>
</reference>
<dbReference type="GeneID" id="20529020"/>
<evidence type="ECO:0000256" key="1">
    <source>
        <dbReference type="ARBA" id="ARBA00004300"/>
    </source>
</evidence>
<keyword evidence="6" id="KW-0597">Phosphoprotein</keyword>
<comment type="similarity">
    <text evidence="11">Belongs to the dynactin subunit 4 family.</text>
</comment>
<evidence type="ECO:0000256" key="10">
    <source>
        <dbReference type="ARBA" id="ARBA00023212"/>
    </source>
</evidence>
<dbReference type="Pfam" id="PF05502">
    <property type="entry name" value="Dynactin_p62"/>
    <property type="match status" value="1"/>
</dbReference>
<proteinExistence type="inferred from homology"/>
<keyword evidence="10" id="KW-0206">Cytoskeleton</keyword>
<dbReference type="EMBL" id="KB932207">
    <property type="protein sequence ID" value="KCV68877.1"/>
    <property type="molecule type" value="Genomic_DNA"/>
</dbReference>
<dbReference type="GO" id="GO:0005869">
    <property type="term" value="C:dynactin complex"/>
    <property type="evidence" value="ECO:0007669"/>
    <property type="project" value="InterPro"/>
</dbReference>
<keyword evidence="8" id="KW-0007">Acetylation</keyword>
<evidence type="ECO:0000256" key="9">
    <source>
        <dbReference type="ARBA" id="ARBA00023054"/>
    </source>
</evidence>
<keyword evidence="9" id="KW-0175">Coiled coil</keyword>
<evidence type="ECO:0000256" key="11">
    <source>
        <dbReference type="ARBA" id="ARBA00034776"/>
    </source>
</evidence>
<gene>
    <name evidence="14" type="ORF">H696_04295</name>
</gene>
<dbReference type="AlphaFoldDB" id="A0A058Z5T2"/>